<dbReference type="PROSITE" id="PS50112">
    <property type="entry name" value="PAS"/>
    <property type="match status" value="2"/>
</dbReference>
<feature type="transmembrane region" description="Helical" evidence="9">
    <location>
        <begin position="6"/>
        <end position="29"/>
    </location>
</feature>
<feature type="domain" description="Histidine kinase" evidence="10">
    <location>
        <begin position="690"/>
        <end position="907"/>
    </location>
</feature>
<evidence type="ECO:0000256" key="9">
    <source>
        <dbReference type="SAM" id="Phobius"/>
    </source>
</evidence>
<dbReference type="Pfam" id="PF02518">
    <property type="entry name" value="HATPase_c"/>
    <property type="match status" value="1"/>
</dbReference>
<comment type="caution">
    <text evidence="13">The sequence shown here is derived from an EMBL/GenBank/DDBJ whole genome shotgun (WGS) entry which is preliminary data.</text>
</comment>
<dbReference type="CDD" id="cd00082">
    <property type="entry name" value="HisKA"/>
    <property type="match status" value="1"/>
</dbReference>
<dbReference type="PANTHER" id="PTHR43304">
    <property type="entry name" value="PHYTOCHROME-LIKE PROTEIN CPH1"/>
    <property type="match status" value="1"/>
</dbReference>
<feature type="domain" description="PAC" evidence="12">
    <location>
        <begin position="595"/>
        <end position="647"/>
    </location>
</feature>
<comment type="function">
    <text evidence="7">Photoreceptor which exists in two forms that are reversibly interconvertible by light: the R form that absorbs maximally in the red region of the spectrum and the FR form that absorbs maximally in the far-red region.</text>
</comment>
<evidence type="ECO:0000256" key="3">
    <source>
        <dbReference type="ARBA" id="ARBA00022553"/>
    </source>
</evidence>
<dbReference type="InterPro" id="IPR000014">
    <property type="entry name" value="PAS"/>
</dbReference>
<dbReference type="Pfam" id="PF13185">
    <property type="entry name" value="GAF_2"/>
    <property type="match status" value="1"/>
</dbReference>
<dbReference type="InterPro" id="IPR029016">
    <property type="entry name" value="GAF-like_dom_sf"/>
</dbReference>
<evidence type="ECO:0000313" key="14">
    <source>
        <dbReference type="Proteomes" id="UP000271624"/>
    </source>
</evidence>
<dbReference type="RefSeq" id="WP_127084600.1">
    <property type="nucleotide sequence ID" value="NZ_RSCL01000018.1"/>
</dbReference>
<dbReference type="CDD" id="cd00130">
    <property type="entry name" value="PAS"/>
    <property type="match status" value="2"/>
</dbReference>
<dbReference type="Proteomes" id="UP000271624">
    <property type="component" value="Unassembled WGS sequence"/>
</dbReference>
<dbReference type="SMART" id="SM00065">
    <property type="entry name" value="GAF"/>
    <property type="match status" value="1"/>
</dbReference>
<dbReference type="NCBIfam" id="TIGR00229">
    <property type="entry name" value="sensory_box"/>
    <property type="match status" value="2"/>
</dbReference>
<evidence type="ECO:0000259" key="11">
    <source>
        <dbReference type="PROSITE" id="PS50112"/>
    </source>
</evidence>
<dbReference type="EMBL" id="RSCL01000018">
    <property type="protein sequence ID" value="RUT01783.1"/>
    <property type="molecule type" value="Genomic_DNA"/>
</dbReference>
<dbReference type="Gene3D" id="3.30.565.10">
    <property type="entry name" value="Histidine kinase-like ATPase, C-terminal domain"/>
    <property type="match status" value="1"/>
</dbReference>
<evidence type="ECO:0000256" key="6">
    <source>
        <dbReference type="ARBA" id="ARBA00023012"/>
    </source>
</evidence>
<dbReference type="EC" id="2.7.13.3" evidence="2"/>
<dbReference type="AlphaFoldDB" id="A0A433V6Q9"/>
<feature type="transmembrane region" description="Helical" evidence="9">
    <location>
        <begin position="184"/>
        <end position="204"/>
    </location>
</feature>
<dbReference type="SUPFAM" id="SSF55785">
    <property type="entry name" value="PYP-like sensor domain (PAS domain)"/>
    <property type="match status" value="2"/>
</dbReference>
<proteinExistence type="predicted"/>
<dbReference type="Gene3D" id="3.30.450.40">
    <property type="match status" value="1"/>
</dbReference>
<dbReference type="Pfam" id="PF08447">
    <property type="entry name" value="PAS_3"/>
    <property type="match status" value="1"/>
</dbReference>
<dbReference type="InterPro" id="IPR000700">
    <property type="entry name" value="PAS-assoc_C"/>
</dbReference>
<keyword evidence="3" id="KW-0597">Phosphoprotein</keyword>
<dbReference type="CDD" id="cd19410">
    <property type="entry name" value="HK9-like_sensor"/>
    <property type="match status" value="1"/>
</dbReference>
<dbReference type="FunFam" id="3.30.565.10:FF:000006">
    <property type="entry name" value="Sensor histidine kinase WalK"/>
    <property type="match status" value="1"/>
</dbReference>
<evidence type="ECO:0000256" key="8">
    <source>
        <dbReference type="SAM" id="Coils"/>
    </source>
</evidence>
<dbReference type="Gene3D" id="1.10.287.130">
    <property type="match status" value="1"/>
</dbReference>
<dbReference type="OrthoDB" id="9778628at2"/>
<evidence type="ECO:0000256" key="1">
    <source>
        <dbReference type="ARBA" id="ARBA00000085"/>
    </source>
</evidence>
<name>A0A433V6Q9_9CYAN</name>
<feature type="coiled-coil region" evidence="8">
    <location>
        <begin position="649"/>
        <end position="683"/>
    </location>
</feature>
<dbReference type="SMART" id="SM00086">
    <property type="entry name" value="PAC"/>
    <property type="match status" value="1"/>
</dbReference>
<dbReference type="Gene3D" id="3.30.450.20">
    <property type="entry name" value="PAS domain"/>
    <property type="match status" value="2"/>
</dbReference>
<dbReference type="PROSITE" id="PS50113">
    <property type="entry name" value="PAC"/>
    <property type="match status" value="1"/>
</dbReference>
<dbReference type="InterPro" id="IPR052162">
    <property type="entry name" value="Sensor_kinase/Photoreceptor"/>
</dbReference>
<evidence type="ECO:0000256" key="5">
    <source>
        <dbReference type="ARBA" id="ARBA00022777"/>
    </source>
</evidence>
<reference evidence="13" key="1">
    <citation type="submission" date="2018-12" db="EMBL/GenBank/DDBJ databases">
        <authorList>
            <person name="Will S."/>
            <person name="Neumann-Schaal M."/>
            <person name="Henke P."/>
        </authorList>
    </citation>
    <scope>NUCLEOTIDE SEQUENCE</scope>
    <source>
        <strain evidence="13">PCC 7102</strain>
    </source>
</reference>
<reference evidence="13" key="2">
    <citation type="journal article" date="2019" name="Genome Biol. Evol.">
        <title>Day and night: Metabolic profiles and evolutionary relationships of six axenic non-marine cyanobacteria.</title>
        <authorList>
            <person name="Will S.E."/>
            <person name="Henke P."/>
            <person name="Boedeker C."/>
            <person name="Huang S."/>
            <person name="Brinkmann H."/>
            <person name="Rohde M."/>
            <person name="Jarek M."/>
            <person name="Friedl T."/>
            <person name="Seufert S."/>
            <person name="Schumacher M."/>
            <person name="Overmann J."/>
            <person name="Neumann-Schaal M."/>
            <person name="Petersen J."/>
        </authorList>
    </citation>
    <scope>NUCLEOTIDE SEQUENCE [LARGE SCALE GENOMIC DNA]</scope>
    <source>
        <strain evidence="13">PCC 7102</strain>
    </source>
</reference>
<gene>
    <name evidence="13" type="ORF">DSM106972_064060</name>
</gene>
<keyword evidence="9" id="KW-0812">Transmembrane</keyword>
<evidence type="ECO:0000259" key="10">
    <source>
        <dbReference type="PROSITE" id="PS50109"/>
    </source>
</evidence>
<dbReference type="PRINTS" id="PR00344">
    <property type="entry name" value="BCTRLSENSOR"/>
</dbReference>
<dbReference type="InterPro" id="IPR003594">
    <property type="entry name" value="HATPase_dom"/>
</dbReference>
<keyword evidence="4" id="KW-0808">Transferase</keyword>
<keyword evidence="5" id="KW-0418">Kinase</keyword>
<dbReference type="InterPro" id="IPR003018">
    <property type="entry name" value="GAF"/>
</dbReference>
<dbReference type="SMART" id="SM00091">
    <property type="entry name" value="PAS"/>
    <property type="match status" value="2"/>
</dbReference>
<dbReference type="InterPro" id="IPR036097">
    <property type="entry name" value="HisK_dim/P_sf"/>
</dbReference>
<comment type="catalytic activity">
    <reaction evidence="1">
        <text>ATP + protein L-histidine = ADP + protein N-phospho-L-histidine.</text>
        <dbReference type="EC" id="2.7.13.3"/>
    </reaction>
</comment>
<dbReference type="InterPro" id="IPR013656">
    <property type="entry name" value="PAS_4"/>
</dbReference>
<protein>
    <recommendedName>
        <fullName evidence="2">histidine kinase</fullName>
        <ecNumber evidence="2">2.7.13.3</ecNumber>
    </recommendedName>
</protein>
<organism evidence="13 14">
    <name type="scientific">Dulcicalothrix desertica PCC 7102</name>
    <dbReference type="NCBI Taxonomy" id="232991"/>
    <lineage>
        <taxon>Bacteria</taxon>
        <taxon>Bacillati</taxon>
        <taxon>Cyanobacteriota</taxon>
        <taxon>Cyanophyceae</taxon>
        <taxon>Nostocales</taxon>
        <taxon>Calotrichaceae</taxon>
        <taxon>Dulcicalothrix</taxon>
    </lineage>
</organism>
<keyword evidence="14" id="KW-1185">Reference proteome</keyword>
<dbReference type="PROSITE" id="PS50109">
    <property type="entry name" value="HIS_KIN"/>
    <property type="match status" value="1"/>
</dbReference>
<dbReference type="SUPFAM" id="SSF47384">
    <property type="entry name" value="Homodimeric domain of signal transducing histidine kinase"/>
    <property type="match status" value="1"/>
</dbReference>
<dbReference type="GO" id="GO:0000155">
    <property type="term" value="F:phosphorelay sensor kinase activity"/>
    <property type="evidence" value="ECO:0007669"/>
    <property type="project" value="InterPro"/>
</dbReference>
<dbReference type="Pfam" id="PF05227">
    <property type="entry name" value="CHASE3"/>
    <property type="match status" value="1"/>
</dbReference>
<evidence type="ECO:0000256" key="2">
    <source>
        <dbReference type="ARBA" id="ARBA00012438"/>
    </source>
</evidence>
<dbReference type="InterPro" id="IPR005467">
    <property type="entry name" value="His_kinase_dom"/>
</dbReference>
<dbReference type="InterPro" id="IPR004358">
    <property type="entry name" value="Sig_transdc_His_kin-like_C"/>
</dbReference>
<dbReference type="PANTHER" id="PTHR43304:SF1">
    <property type="entry name" value="PAC DOMAIN-CONTAINING PROTEIN"/>
    <property type="match status" value="1"/>
</dbReference>
<dbReference type="InterPro" id="IPR003661">
    <property type="entry name" value="HisK_dim/P_dom"/>
</dbReference>
<sequence length="916" mass="106172">MNQVSSKVISGAFSCALALLSGVIIASYLSVRQSNQDKQWVIHTYSVMVTIKDINVGLISAESKRRGFVLIGKPSYIKNYQQDQDKVYKSLNKLYDLTKDNSKQQRRLDKLKPLIDKRFIFFDKSIKRFRQNPKDLSSQTAITEENSLLHEPIETIFQEIEDEEKSLLKLRMQQTSRSISRTNILVGLGYGFGLILLISVYLLLRKQIFVNTVLSQEAVSLEKKAAKSQLASFLESTTDAFVALDNNWNYTYVNQRAGKIFNRTPEELIGKHIWTEFPDGIGQKFYHTYYQAIAEQRMMQIEEYYPPWNCWYENRIYPTQDGLFIFFQDTTQRKQLEIALQYQIEFDQLVARISTRFINLSCSEIPDSINSALQEISEFSQVDTSFIIEFSDDKTFIKMIYEWVAPGFTPHIENIQNLPYNSFSWANTRAMQGDVVYFTSLLELPEEAAIDRENWHQNNIKSLISIPLNYQGSCFGVLGFATFEQEKAWSENSVRLLKIVGEIFTNALQRQQAELELLQQEQRWQLAIKGNKDGIWDHDLISGRHFLSPRCRKMLGYEDNEITTFSEWFDLIYPTDQEILKKSFEAHLTRQTPYYSSEYRMHCKDGSYKWLLARGQALWNEAGIPIRAVGSITDITERKQAEAAIFQLNQELETRVQQRTAALQISEAELQKLNQELLRSNQDLEQFAYIASHDLQEPLRAIIGFTQILEAKYQEHLDESAQRYIKIIIDAGKRMHQLVHDLLKYSRVSIRDEEFTVIDSNSVLNQAMINLQVSITESQANITHDTLPRVLADRTQLVQVFQNIIANAIKFCRQQPQIHIGVKEIESSLYTHKYLFWIQDNGIGIKPQYIECIFEIFRRLHTRNEFSGTGIGLAICKKIVERHNGNIWAESEPEVGTTFYFTLTAPSESLLVNRAP</sequence>
<keyword evidence="9" id="KW-0472">Membrane</keyword>
<feature type="domain" description="PAS" evidence="11">
    <location>
        <begin position="520"/>
        <end position="591"/>
    </location>
</feature>
<dbReference type="SUPFAM" id="SSF55781">
    <property type="entry name" value="GAF domain-like"/>
    <property type="match status" value="1"/>
</dbReference>
<dbReference type="SMART" id="SM00387">
    <property type="entry name" value="HATPase_c"/>
    <property type="match status" value="1"/>
</dbReference>
<dbReference type="InterPro" id="IPR035965">
    <property type="entry name" value="PAS-like_dom_sf"/>
</dbReference>
<accession>A0A433V6Q9</accession>
<dbReference type="InterPro" id="IPR036890">
    <property type="entry name" value="HATPase_C_sf"/>
</dbReference>
<evidence type="ECO:0000313" key="13">
    <source>
        <dbReference type="EMBL" id="RUT01783.1"/>
    </source>
</evidence>
<keyword evidence="6" id="KW-0902">Two-component regulatory system</keyword>
<dbReference type="Pfam" id="PF00512">
    <property type="entry name" value="HisKA"/>
    <property type="match status" value="1"/>
</dbReference>
<dbReference type="InterPro" id="IPR001610">
    <property type="entry name" value="PAC"/>
</dbReference>
<evidence type="ECO:0000256" key="4">
    <source>
        <dbReference type="ARBA" id="ARBA00022679"/>
    </source>
</evidence>
<feature type="domain" description="PAS" evidence="11">
    <location>
        <begin position="226"/>
        <end position="277"/>
    </location>
</feature>
<keyword evidence="8" id="KW-0175">Coiled coil</keyword>
<evidence type="ECO:0000259" key="12">
    <source>
        <dbReference type="PROSITE" id="PS50113"/>
    </source>
</evidence>
<dbReference type="SUPFAM" id="SSF55874">
    <property type="entry name" value="ATPase domain of HSP90 chaperone/DNA topoisomerase II/histidine kinase"/>
    <property type="match status" value="1"/>
</dbReference>
<dbReference type="Pfam" id="PF08448">
    <property type="entry name" value="PAS_4"/>
    <property type="match status" value="1"/>
</dbReference>
<dbReference type="InterPro" id="IPR013655">
    <property type="entry name" value="PAS_fold_3"/>
</dbReference>
<dbReference type="SMART" id="SM00388">
    <property type="entry name" value="HisKA"/>
    <property type="match status" value="1"/>
</dbReference>
<keyword evidence="9" id="KW-1133">Transmembrane helix</keyword>
<evidence type="ECO:0000256" key="7">
    <source>
        <dbReference type="ARBA" id="ARBA00055745"/>
    </source>
</evidence>
<dbReference type="InterPro" id="IPR007891">
    <property type="entry name" value="CHASE3"/>
</dbReference>